<gene>
    <name evidence="1" type="ORF">HMPREF3230_00191</name>
</gene>
<name>A0A135ZB26_GARVA</name>
<dbReference type="EMBL" id="LSRC01000007">
    <property type="protein sequence ID" value="KXI18838.1"/>
    <property type="molecule type" value="Genomic_DNA"/>
</dbReference>
<comment type="caution">
    <text evidence="1">The sequence shown here is derived from an EMBL/GenBank/DDBJ whole genome shotgun (WGS) entry which is preliminary data.</text>
</comment>
<evidence type="ECO:0000313" key="1">
    <source>
        <dbReference type="EMBL" id="KXI18838.1"/>
    </source>
</evidence>
<evidence type="ECO:0000313" key="2">
    <source>
        <dbReference type="Proteomes" id="UP000070505"/>
    </source>
</evidence>
<sequence>MNTVKIGIDSTDCMEKIEKTKKTKNRFQKKVDAKVDSEPDSDYLHEDYLYEDLHC</sequence>
<protein>
    <submittedName>
        <fullName evidence="1">Uncharacterized protein</fullName>
    </submittedName>
</protein>
<organism evidence="1 2">
    <name type="scientific">Gardnerella vaginalis</name>
    <dbReference type="NCBI Taxonomy" id="2702"/>
    <lineage>
        <taxon>Bacteria</taxon>
        <taxon>Bacillati</taxon>
        <taxon>Actinomycetota</taxon>
        <taxon>Actinomycetes</taxon>
        <taxon>Bifidobacteriales</taxon>
        <taxon>Bifidobacteriaceae</taxon>
        <taxon>Gardnerella</taxon>
    </lineage>
</organism>
<reference evidence="1 2" key="1">
    <citation type="submission" date="2016-02" db="EMBL/GenBank/DDBJ databases">
        <authorList>
            <person name="Wen L."/>
            <person name="He K."/>
            <person name="Yang H."/>
        </authorList>
    </citation>
    <scope>NUCLEOTIDE SEQUENCE [LARGE SCALE GENOMIC DNA]</scope>
    <source>
        <strain evidence="1 2">CMW7778B</strain>
    </source>
</reference>
<accession>A0A135ZB26</accession>
<dbReference type="Proteomes" id="UP000070505">
    <property type="component" value="Unassembled WGS sequence"/>
</dbReference>
<proteinExistence type="predicted"/>
<dbReference type="AlphaFoldDB" id="A0A135ZB26"/>